<dbReference type="EMBL" id="JANBPK010000919">
    <property type="protein sequence ID" value="KAJ2928953.1"/>
    <property type="molecule type" value="Genomic_DNA"/>
</dbReference>
<evidence type="ECO:0000256" key="3">
    <source>
        <dbReference type="ARBA" id="ARBA00022792"/>
    </source>
</evidence>
<proteinExistence type="predicted"/>
<dbReference type="GO" id="GO:0005743">
    <property type="term" value="C:mitochondrial inner membrane"/>
    <property type="evidence" value="ECO:0007669"/>
    <property type="project" value="UniProtKB-SubCell"/>
</dbReference>
<accession>A0A9W8JDT9</accession>
<feature type="non-terminal residue" evidence="7">
    <location>
        <position position="161"/>
    </location>
</feature>
<reference evidence="7" key="1">
    <citation type="submission" date="2022-06" db="EMBL/GenBank/DDBJ databases">
        <title>Genome Sequence of Candolleomyces eurysporus.</title>
        <authorList>
            <person name="Buettner E."/>
        </authorList>
    </citation>
    <scope>NUCLEOTIDE SEQUENCE</scope>
    <source>
        <strain evidence="7">VTCC 930004</strain>
    </source>
</reference>
<dbReference type="Proteomes" id="UP001140091">
    <property type="component" value="Unassembled WGS sequence"/>
</dbReference>
<comment type="caution">
    <text evidence="7">The sequence shown here is derived from an EMBL/GenBank/DDBJ whole genome shotgun (WGS) entry which is preliminary data.</text>
</comment>
<keyword evidence="4" id="KW-1133">Transmembrane helix</keyword>
<dbReference type="AlphaFoldDB" id="A0A9W8JDT9"/>
<keyword evidence="6" id="KW-0472">Membrane</keyword>
<evidence type="ECO:0000313" key="7">
    <source>
        <dbReference type="EMBL" id="KAJ2928953.1"/>
    </source>
</evidence>
<keyword evidence="2" id="KW-0812">Transmembrane</keyword>
<keyword evidence="5" id="KW-0496">Mitochondrion</keyword>
<comment type="subcellular location">
    <subcellularLocation>
        <location evidence="1">Mitochondrion inner membrane</location>
        <topology evidence="1">Multi-pass membrane protein</topology>
    </subcellularLocation>
</comment>
<keyword evidence="8" id="KW-1185">Reference proteome</keyword>
<evidence type="ECO:0000256" key="5">
    <source>
        <dbReference type="ARBA" id="ARBA00023128"/>
    </source>
</evidence>
<dbReference type="InterPro" id="IPR039205">
    <property type="entry name" value="NDUFA11"/>
</dbReference>
<evidence type="ECO:0000256" key="4">
    <source>
        <dbReference type="ARBA" id="ARBA00022989"/>
    </source>
</evidence>
<keyword evidence="3" id="KW-0999">Mitochondrion inner membrane</keyword>
<evidence type="ECO:0000256" key="1">
    <source>
        <dbReference type="ARBA" id="ARBA00004448"/>
    </source>
</evidence>
<dbReference type="GO" id="GO:0006120">
    <property type="term" value="P:mitochondrial electron transport, NADH to ubiquinone"/>
    <property type="evidence" value="ECO:0007669"/>
    <property type="project" value="InterPro"/>
</dbReference>
<evidence type="ECO:0000256" key="6">
    <source>
        <dbReference type="ARBA" id="ARBA00023136"/>
    </source>
</evidence>
<gene>
    <name evidence="7" type="ORF">H1R20_g8139</name>
</gene>
<name>A0A9W8JDT9_9AGAR</name>
<dbReference type="GO" id="GO:0045271">
    <property type="term" value="C:respiratory chain complex I"/>
    <property type="evidence" value="ECO:0007669"/>
    <property type="project" value="InterPro"/>
</dbReference>
<evidence type="ECO:0000313" key="8">
    <source>
        <dbReference type="Proteomes" id="UP001140091"/>
    </source>
</evidence>
<dbReference type="OrthoDB" id="1913277at2759"/>
<dbReference type="PANTHER" id="PTHR21382">
    <property type="entry name" value="NADH-UBIQUINONE OXIDOREDUCTASE SUBUNIT"/>
    <property type="match status" value="1"/>
</dbReference>
<evidence type="ECO:0008006" key="9">
    <source>
        <dbReference type="Google" id="ProtNLM"/>
    </source>
</evidence>
<sequence>MSPSPSADPSSGFDPKPVLQYASTVGLQAAGVGLFVSTLQNALGNHSKGAMGVVTRTGGTIGFFAAMGFTFAATEAVVRNTREQDDALNGFAGGCAAGFLAGLRQKSLPVAFGGCAVVGGAMGIFDYSGQLSGVQESREERRNKFFKKPPKPIVELEPTSA</sequence>
<dbReference type="PANTHER" id="PTHR21382:SF1">
    <property type="entry name" value="NADH DEHYDROGENASE [UBIQUINONE] 1 ALPHA SUBCOMPLEX SUBUNIT 11"/>
    <property type="match status" value="1"/>
</dbReference>
<protein>
    <recommendedName>
        <fullName evidence="9">NADH dehydrogenase [ubiquinone] 1 alpha subcomplex subunit 11</fullName>
    </recommendedName>
</protein>
<evidence type="ECO:0000256" key="2">
    <source>
        <dbReference type="ARBA" id="ARBA00022692"/>
    </source>
</evidence>
<organism evidence="7 8">
    <name type="scientific">Candolleomyces eurysporus</name>
    <dbReference type="NCBI Taxonomy" id="2828524"/>
    <lineage>
        <taxon>Eukaryota</taxon>
        <taxon>Fungi</taxon>
        <taxon>Dikarya</taxon>
        <taxon>Basidiomycota</taxon>
        <taxon>Agaricomycotina</taxon>
        <taxon>Agaricomycetes</taxon>
        <taxon>Agaricomycetidae</taxon>
        <taxon>Agaricales</taxon>
        <taxon>Agaricineae</taxon>
        <taxon>Psathyrellaceae</taxon>
        <taxon>Candolleomyces</taxon>
    </lineage>
</organism>